<dbReference type="GO" id="GO:0045944">
    <property type="term" value="P:positive regulation of transcription by RNA polymerase II"/>
    <property type="evidence" value="ECO:0007669"/>
    <property type="project" value="TreeGrafter"/>
</dbReference>
<feature type="compositionally biased region" description="Polar residues" evidence="6">
    <location>
        <begin position="123"/>
        <end position="180"/>
    </location>
</feature>
<feature type="compositionally biased region" description="Polar residues" evidence="6">
    <location>
        <begin position="276"/>
        <end position="286"/>
    </location>
</feature>
<keyword evidence="4" id="KW-0804">Transcription</keyword>
<keyword evidence="3" id="KW-0238">DNA-binding</keyword>
<dbReference type="Pfam" id="PF00172">
    <property type="entry name" value="Zn_clus"/>
    <property type="match status" value="1"/>
</dbReference>
<dbReference type="GO" id="GO:0000978">
    <property type="term" value="F:RNA polymerase II cis-regulatory region sequence-specific DNA binding"/>
    <property type="evidence" value="ECO:0007669"/>
    <property type="project" value="TreeGrafter"/>
</dbReference>
<evidence type="ECO:0000256" key="5">
    <source>
        <dbReference type="ARBA" id="ARBA00023242"/>
    </source>
</evidence>
<dbReference type="GO" id="GO:0005634">
    <property type="term" value="C:nucleus"/>
    <property type="evidence" value="ECO:0007669"/>
    <property type="project" value="TreeGrafter"/>
</dbReference>
<dbReference type="SUPFAM" id="SSF57701">
    <property type="entry name" value="Zn2/Cys6 DNA-binding domain"/>
    <property type="match status" value="1"/>
</dbReference>
<proteinExistence type="predicted"/>
<feature type="region of interest" description="Disordered" evidence="6">
    <location>
        <begin position="230"/>
        <end position="312"/>
    </location>
</feature>
<feature type="compositionally biased region" description="Low complexity" evidence="6">
    <location>
        <begin position="110"/>
        <end position="122"/>
    </location>
</feature>
<feature type="region of interest" description="Disordered" evidence="6">
    <location>
        <begin position="590"/>
        <end position="611"/>
    </location>
</feature>
<feature type="region of interest" description="Disordered" evidence="6">
    <location>
        <begin position="1147"/>
        <end position="1179"/>
    </location>
</feature>
<dbReference type="SMART" id="SM00906">
    <property type="entry name" value="Fungal_trans"/>
    <property type="match status" value="1"/>
</dbReference>
<dbReference type="GO" id="GO:0000981">
    <property type="term" value="F:DNA-binding transcription factor activity, RNA polymerase II-specific"/>
    <property type="evidence" value="ECO:0007669"/>
    <property type="project" value="InterPro"/>
</dbReference>
<feature type="compositionally biased region" description="Polar residues" evidence="6">
    <location>
        <begin position="196"/>
        <end position="208"/>
    </location>
</feature>
<organism evidence="8 9">
    <name type="scientific">[Candida] arabinofermentans NRRL YB-2248</name>
    <dbReference type="NCBI Taxonomy" id="983967"/>
    <lineage>
        <taxon>Eukaryota</taxon>
        <taxon>Fungi</taxon>
        <taxon>Dikarya</taxon>
        <taxon>Ascomycota</taxon>
        <taxon>Saccharomycotina</taxon>
        <taxon>Pichiomycetes</taxon>
        <taxon>Pichiales</taxon>
        <taxon>Pichiaceae</taxon>
        <taxon>Ogataea</taxon>
        <taxon>Ogataea/Candida clade</taxon>
    </lineage>
</organism>
<feature type="domain" description="Zn(2)-C6 fungal-type" evidence="7">
    <location>
        <begin position="56"/>
        <end position="88"/>
    </location>
</feature>
<dbReference type="PANTHER" id="PTHR31069:SF12">
    <property type="entry name" value="TRANSCRIPTION FACTOR DOMAIN-CONTAINING PROTEIN"/>
    <property type="match status" value="1"/>
</dbReference>
<dbReference type="PROSITE" id="PS00463">
    <property type="entry name" value="ZN2_CY6_FUNGAL_1"/>
    <property type="match status" value="1"/>
</dbReference>
<feature type="compositionally biased region" description="Polar residues" evidence="6">
    <location>
        <begin position="435"/>
        <end position="451"/>
    </location>
</feature>
<evidence type="ECO:0000256" key="4">
    <source>
        <dbReference type="ARBA" id="ARBA00023163"/>
    </source>
</evidence>
<name>A0A1E4T7F9_9ASCO</name>
<dbReference type="GO" id="GO:0008270">
    <property type="term" value="F:zinc ion binding"/>
    <property type="evidence" value="ECO:0007669"/>
    <property type="project" value="InterPro"/>
</dbReference>
<keyword evidence="1" id="KW-0479">Metal-binding</keyword>
<feature type="region of interest" description="Disordered" evidence="6">
    <location>
        <begin position="1"/>
        <end position="52"/>
    </location>
</feature>
<feature type="compositionally biased region" description="Basic and acidic residues" evidence="6">
    <location>
        <begin position="1147"/>
        <end position="1167"/>
    </location>
</feature>
<gene>
    <name evidence="8" type="ORF">CANARDRAFT_25897</name>
</gene>
<keyword evidence="2" id="KW-0805">Transcription regulation</keyword>
<protein>
    <recommendedName>
        <fullName evidence="7">Zn(2)-C6 fungal-type domain-containing protein</fullName>
    </recommendedName>
</protein>
<dbReference type="InterPro" id="IPR036864">
    <property type="entry name" value="Zn2-C6_fun-type_DNA-bd_sf"/>
</dbReference>
<evidence type="ECO:0000256" key="3">
    <source>
        <dbReference type="ARBA" id="ARBA00023125"/>
    </source>
</evidence>
<feature type="region of interest" description="Disordered" evidence="6">
    <location>
        <begin position="104"/>
        <end position="208"/>
    </location>
</feature>
<evidence type="ECO:0000256" key="1">
    <source>
        <dbReference type="ARBA" id="ARBA00022723"/>
    </source>
</evidence>
<evidence type="ECO:0000313" key="9">
    <source>
        <dbReference type="Proteomes" id="UP000094801"/>
    </source>
</evidence>
<evidence type="ECO:0000256" key="2">
    <source>
        <dbReference type="ARBA" id="ARBA00023015"/>
    </source>
</evidence>
<dbReference type="SMART" id="SM00066">
    <property type="entry name" value="GAL4"/>
    <property type="match status" value="1"/>
</dbReference>
<evidence type="ECO:0000259" key="7">
    <source>
        <dbReference type="PROSITE" id="PS50048"/>
    </source>
</evidence>
<dbReference type="STRING" id="983967.A0A1E4T7F9"/>
<dbReference type="CDD" id="cd00067">
    <property type="entry name" value="GAL4"/>
    <property type="match status" value="1"/>
</dbReference>
<feature type="compositionally biased region" description="Low complexity" evidence="6">
    <location>
        <begin position="292"/>
        <end position="303"/>
    </location>
</feature>
<dbReference type="GO" id="GO:0006351">
    <property type="term" value="P:DNA-templated transcription"/>
    <property type="evidence" value="ECO:0007669"/>
    <property type="project" value="InterPro"/>
</dbReference>
<feature type="compositionally biased region" description="Basic and acidic residues" evidence="6">
    <location>
        <begin position="12"/>
        <end position="28"/>
    </location>
</feature>
<evidence type="ECO:0000313" key="8">
    <source>
        <dbReference type="EMBL" id="ODV87651.1"/>
    </source>
</evidence>
<feature type="region of interest" description="Disordered" evidence="6">
    <location>
        <begin position="435"/>
        <end position="464"/>
    </location>
</feature>
<dbReference type="Pfam" id="PF04082">
    <property type="entry name" value="Fungal_trans"/>
    <property type="match status" value="1"/>
</dbReference>
<dbReference type="InterPro" id="IPR007219">
    <property type="entry name" value="XnlR_reg_dom"/>
</dbReference>
<reference evidence="9" key="1">
    <citation type="submission" date="2016-04" db="EMBL/GenBank/DDBJ databases">
        <title>Comparative genomics of biotechnologically important yeasts.</title>
        <authorList>
            <consortium name="DOE Joint Genome Institute"/>
            <person name="Riley R."/>
            <person name="Haridas S."/>
            <person name="Wolfe K.H."/>
            <person name="Lopes M.R."/>
            <person name="Hittinger C.T."/>
            <person name="Goker M."/>
            <person name="Salamov A."/>
            <person name="Wisecaver J."/>
            <person name="Long T.M."/>
            <person name="Aerts A.L."/>
            <person name="Barry K."/>
            <person name="Choi C."/>
            <person name="Clum A."/>
            <person name="Coughlan A.Y."/>
            <person name="Deshpande S."/>
            <person name="Douglass A.P."/>
            <person name="Hanson S.J."/>
            <person name="Klenk H.-P."/>
            <person name="Labutti K."/>
            <person name="Lapidus A."/>
            <person name="Lindquist E."/>
            <person name="Lipzen A."/>
            <person name="Meier-Kolthoff J.P."/>
            <person name="Ohm R.A."/>
            <person name="Otillar R.P."/>
            <person name="Pangilinan J."/>
            <person name="Peng Y."/>
            <person name="Rokas A."/>
            <person name="Rosa C.A."/>
            <person name="Scheuner C."/>
            <person name="Sibirny A.A."/>
            <person name="Slot J.C."/>
            <person name="Stielow J.B."/>
            <person name="Sun H."/>
            <person name="Kurtzman C.P."/>
            <person name="Blackwell M."/>
            <person name="Grigoriev I.V."/>
            <person name="Jeffries T.W."/>
        </authorList>
    </citation>
    <scope>NUCLEOTIDE SEQUENCE [LARGE SCALE GENOMIC DNA]</scope>
    <source>
        <strain evidence="9">NRRL YB-2248</strain>
    </source>
</reference>
<dbReference type="Gene3D" id="4.10.240.10">
    <property type="entry name" value="Zn(2)-C6 fungal-type DNA-binding domain"/>
    <property type="match status" value="1"/>
</dbReference>
<dbReference type="InterPro" id="IPR050675">
    <property type="entry name" value="OAF3"/>
</dbReference>
<dbReference type="PROSITE" id="PS50048">
    <property type="entry name" value="ZN2_CY6_FUNGAL_2"/>
    <property type="match status" value="1"/>
</dbReference>
<dbReference type="InterPro" id="IPR001138">
    <property type="entry name" value="Zn2Cys6_DnaBD"/>
</dbReference>
<evidence type="ECO:0000256" key="6">
    <source>
        <dbReference type="SAM" id="MobiDB-lite"/>
    </source>
</evidence>
<feature type="compositionally biased region" description="Basic and acidic residues" evidence="6">
    <location>
        <begin position="602"/>
        <end position="611"/>
    </location>
</feature>
<dbReference type="PANTHER" id="PTHR31069">
    <property type="entry name" value="OLEATE-ACTIVATED TRANSCRIPTION FACTOR 1-RELATED"/>
    <property type="match status" value="1"/>
</dbReference>
<dbReference type="OrthoDB" id="2943660at2759"/>
<dbReference type="EMBL" id="KV453847">
    <property type="protein sequence ID" value="ODV87651.1"/>
    <property type="molecule type" value="Genomic_DNA"/>
</dbReference>
<dbReference type="CDD" id="cd12148">
    <property type="entry name" value="fungal_TF_MHR"/>
    <property type="match status" value="1"/>
</dbReference>
<keyword evidence="9" id="KW-1185">Reference proteome</keyword>
<sequence length="1303" mass="146435">METKLKPPQVKSELHHSSRGADSDRINQDGDLSNDGSPQSISSKQSSRKRNRMPLSCTICRKRKVKCDRGRPHCNVCEKYKVAYLCAYQEPTWANSDGKNVKFDRQNELNNGKGSNSDSDGSITSLNGTPTNTSITESSLQAAQEPTTTSFTRRLSPTVSSSMKPTSHLGTSPQQSSTARDISLDGSDSKRRKTVNDQNPTTSSYQQYNRLATPLPYIGTFSAVNQLGSNERSSLGSYKPVDSNMRGGEYDGFSNNVSTLPPAVPSLNEHHHTSESHSQLNLQGHFQPQMKPQSQLPEQSQHQQHLDSRDQNQPVMTELQVLKEKIKQIEASIVVADLAQPRLNTMPLPRTSSQYQYRTPLPPIQSWSTANSPAAGNISQYSVLPLPGTGSLTAPSPNYSHQHQISTPSYSANINANAATNVGFIGVNSTDFRPLQTSAHTHDPSSVTNDGVATKPEDRTSWKPESATLITPTEVSPLSDEHEGTPRQRQRLVSDFLISPATQELYWDPNDKINFYEGYTPLHLRYCRINNYGPLAWVTLVRKDPFLKPLWSKVIELKKKQKPSELGAPSLPKSASRPEDAEFGARMYESEGLSDVQPYQQAKKDKNKDPDQAISQKELSFRMNKKDTDARTIVQIVDVLPPKKIIWHLVDRYFRFVYPFLPFLDEGMFVSDIEKIIGPRTLDSNEKVVQLRIEKRLDFASIGILLILMRFSYLSLLTNNSDDNASLPEKTAVEEMLLENPIAMEIIGVAQLCLNQFKLLRRCALNIFQCALLMKEYHKFAPEDGCDGFGDGDSQIFTGMLVQMGISIGLNRDPTSFELAGTVTPLGNLWRKIWFRLVTADNFQAFQFGNPKLIKEEFYDTQLPEFDPRTSNVKDLELEKTVINGICSKFEVEKLMTDVSDLVLNIRENSKMEDIINALAKLERYISSRYQGLRALMTPTDGNHLNNVKKVYAIIAYCESQSLIHPVFYHIFLFYQTKNNSEASNFFMCKVLKTVVDIIANFVHLVKYSYKYVGVGFDLVLTPALESAMHKTLQSQFSLFVRAVSFKGKLSKSGSETDLKLIDAVNRYLKSLLDNIENYLRGLTAISGKYFYAWRMSKAQNLILTLLKDNSESLVDLFDNQPNFFKYYEESDFEILTNFTRNKMGYERSGENERQHSNDSRLGKEENTGESTSAPGYKYQPNVDIDNFWLEQFYKASGENAGNQVNPPLHRQQKNMVQDRFSGSALSPSFDTNTIRNGMSNGKRDTEIGIAETPIAANSNNNALLSDPFYIQNDVDFDLLLSDGSIFTGDMFGSDAVFSASAD</sequence>
<dbReference type="Proteomes" id="UP000094801">
    <property type="component" value="Unassembled WGS sequence"/>
</dbReference>
<keyword evidence="5" id="KW-0539">Nucleus</keyword>
<accession>A0A1E4T7F9</accession>